<gene>
    <name evidence="6" type="ORF">HLH35_15865</name>
</gene>
<dbReference type="SUPFAM" id="SSF51735">
    <property type="entry name" value="NAD(P)-binding Rossmann-fold domains"/>
    <property type="match status" value="1"/>
</dbReference>
<dbReference type="Pfam" id="PF00389">
    <property type="entry name" value="2-Hacid_dh"/>
    <property type="match status" value="1"/>
</dbReference>
<accession>A0A7W4J2N4</accession>
<dbReference type="GO" id="GO:0016616">
    <property type="term" value="F:oxidoreductase activity, acting on the CH-OH group of donors, NAD or NADP as acceptor"/>
    <property type="evidence" value="ECO:0007669"/>
    <property type="project" value="InterPro"/>
</dbReference>
<feature type="domain" description="D-isomer specific 2-hydroxyacid dehydrogenase catalytic" evidence="4">
    <location>
        <begin position="24"/>
        <end position="322"/>
    </location>
</feature>
<dbReference type="InterPro" id="IPR036291">
    <property type="entry name" value="NAD(P)-bd_dom_sf"/>
</dbReference>
<dbReference type="Gene3D" id="3.40.50.720">
    <property type="entry name" value="NAD(P)-binding Rossmann-like Domain"/>
    <property type="match status" value="2"/>
</dbReference>
<name>A0A7W4J2N4_9PROT</name>
<sequence length="323" mass="35677">MTSLWRNTRPRIISAHPIYDIRAALAAQGHDVIHAHAFSMEELLPYLPDVDVLCISMMWQNCVLERAPHLKFVQSISAGVDHFPQSQLRERGIPLCSAGGTNAAAVSEHVLACILNISRRLFEARDDQKARRWNPPGYHTVNRPQEVSGKHVIVIGYGQIGQKIAYLCRLLGMTVTAVKRQVARQDDADIEIITPDQVPENLPRADFVVLSCPLTEQTQGLVGRDFLAAMNEKAWLINVARGKVVQEDAMIDALRSGQIGGAALDTFEVEPLPETSSLWGLPNVLMTPHDAGDSQFYAGNVGRLLLDNIARLEGGKELKNRIV</sequence>
<dbReference type="CDD" id="cd05300">
    <property type="entry name" value="2-Hacid_dh_1"/>
    <property type="match status" value="1"/>
</dbReference>
<comment type="similarity">
    <text evidence="3">Belongs to the D-isomer specific 2-hydroxyacid dehydrogenase family.</text>
</comment>
<dbReference type="PANTHER" id="PTHR43333:SF1">
    <property type="entry name" value="D-ISOMER SPECIFIC 2-HYDROXYACID DEHYDROGENASE NAD-BINDING DOMAIN-CONTAINING PROTEIN"/>
    <property type="match status" value="1"/>
</dbReference>
<evidence type="ECO:0000313" key="6">
    <source>
        <dbReference type="EMBL" id="MBB2173574.1"/>
    </source>
</evidence>
<dbReference type="InterPro" id="IPR006140">
    <property type="entry name" value="D-isomer_DH_NAD-bd"/>
</dbReference>
<evidence type="ECO:0000259" key="5">
    <source>
        <dbReference type="Pfam" id="PF02826"/>
    </source>
</evidence>
<evidence type="ECO:0000256" key="2">
    <source>
        <dbReference type="ARBA" id="ARBA00023027"/>
    </source>
</evidence>
<dbReference type="SUPFAM" id="SSF52283">
    <property type="entry name" value="Formate/glycerate dehydrogenase catalytic domain-like"/>
    <property type="match status" value="1"/>
</dbReference>
<dbReference type="Proteomes" id="UP000577891">
    <property type="component" value="Unassembled WGS sequence"/>
</dbReference>
<evidence type="ECO:0000256" key="1">
    <source>
        <dbReference type="ARBA" id="ARBA00023002"/>
    </source>
</evidence>
<evidence type="ECO:0000259" key="4">
    <source>
        <dbReference type="Pfam" id="PF00389"/>
    </source>
</evidence>
<dbReference type="InterPro" id="IPR006139">
    <property type="entry name" value="D-isomer_2_OHA_DH_cat_dom"/>
</dbReference>
<proteinExistence type="inferred from homology"/>
<dbReference type="GO" id="GO:0051287">
    <property type="term" value="F:NAD binding"/>
    <property type="evidence" value="ECO:0007669"/>
    <property type="project" value="InterPro"/>
</dbReference>
<dbReference type="AlphaFoldDB" id="A0A7W4J2N4"/>
<dbReference type="RefSeq" id="WP_182980074.1">
    <property type="nucleotide sequence ID" value="NZ_BAABGB010000057.1"/>
</dbReference>
<keyword evidence="2" id="KW-0520">NAD</keyword>
<dbReference type="Pfam" id="PF02826">
    <property type="entry name" value="2-Hacid_dh_C"/>
    <property type="match status" value="1"/>
</dbReference>
<organism evidence="6 7">
    <name type="scientific">Gluconacetobacter asukensis</name>
    <dbReference type="NCBI Taxonomy" id="1017181"/>
    <lineage>
        <taxon>Bacteria</taxon>
        <taxon>Pseudomonadati</taxon>
        <taxon>Pseudomonadota</taxon>
        <taxon>Alphaproteobacteria</taxon>
        <taxon>Acetobacterales</taxon>
        <taxon>Acetobacteraceae</taxon>
        <taxon>Gluconacetobacter</taxon>
    </lineage>
</organism>
<evidence type="ECO:0000256" key="3">
    <source>
        <dbReference type="RuleBase" id="RU003719"/>
    </source>
</evidence>
<comment type="caution">
    <text evidence="6">The sequence shown here is derived from an EMBL/GenBank/DDBJ whole genome shotgun (WGS) entry which is preliminary data.</text>
</comment>
<reference evidence="6 7" key="1">
    <citation type="submission" date="2020-04" db="EMBL/GenBank/DDBJ databases">
        <title>Description of novel Gluconacetobacter.</title>
        <authorList>
            <person name="Sombolestani A."/>
        </authorList>
    </citation>
    <scope>NUCLEOTIDE SEQUENCE [LARGE SCALE GENOMIC DNA]</scope>
    <source>
        <strain evidence="6 7">LMG 27724</strain>
    </source>
</reference>
<evidence type="ECO:0000313" key="7">
    <source>
        <dbReference type="Proteomes" id="UP000577891"/>
    </source>
</evidence>
<dbReference type="EMBL" id="JABEQE010000017">
    <property type="protein sequence ID" value="MBB2173574.1"/>
    <property type="molecule type" value="Genomic_DNA"/>
</dbReference>
<keyword evidence="1 3" id="KW-0560">Oxidoreductase</keyword>
<dbReference type="PANTHER" id="PTHR43333">
    <property type="entry name" value="2-HACID_DH_C DOMAIN-CONTAINING PROTEIN"/>
    <property type="match status" value="1"/>
</dbReference>
<feature type="domain" description="D-isomer specific 2-hydroxyacid dehydrogenase NAD-binding" evidence="5">
    <location>
        <begin position="112"/>
        <end position="289"/>
    </location>
</feature>
<protein>
    <submittedName>
        <fullName evidence="6">D-2-hydroxyacid dehydrogenase</fullName>
    </submittedName>
</protein>
<keyword evidence="7" id="KW-1185">Reference proteome</keyword>